<keyword evidence="4" id="KW-1185">Reference proteome</keyword>
<comment type="caution">
    <text evidence="3">The sequence shown here is derived from an EMBL/GenBank/DDBJ whole genome shotgun (WGS) entry which is preliminary data.</text>
</comment>
<dbReference type="Proteomes" id="UP000077173">
    <property type="component" value="Unassembled WGS sequence"/>
</dbReference>
<dbReference type="CDD" id="cd00448">
    <property type="entry name" value="YjgF_YER057c_UK114_family"/>
    <property type="match status" value="1"/>
</dbReference>
<evidence type="ECO:0008006" key="5">
    <source>
        <dbReference type="Google" id="ProtNLM"/>
    </source>
</evidence>
<evidence type="ECO:0000313" key="4">
    <source>
        <dbReference type="Proteomes" id="UP000077173"/>
    </source>
</evidence>
<evidence type="ECO:0000256" key="2">
    <source>
        <dbReference type="SAM" id="SignalP"/>
    </source>
</evidence>
<accession>A0A176YJF6</accession>
<organism evidence="3 4">
    <name type="scientific">Bradyrhizobium neotropicale</name>
    <dbReference type="NCBI Taxonomy" id="1497615"/>
    <lineage>
        <taxon>Bacteria</taxon>
        <taxon>Pseudomonadati</taxon>
        <taxon>Pseudomonadota</taxon>
        <taxon>Alphaproteobacteria</taxon>
        <taxon>Hyphomicrobiales</taxon>
        <taxon>Nitrobacteraceae</taxon>
        <taxon>Bradyrhizobium</taxon>
    </lineage>
</organism>
<evidence type="ECO:0000256" key="1">
    <source>
        <dbReference type="ARBA" id="ARBA00010552"/>
    </source>
</evidence>
<dbReference type="InterPro" id="IPR006175">
    <property type="entry name" value="YjgF/YER057c/UK114"/>
</dbReference>
<feature type="signal peptide" evidence="2">
    <location>
        <begin position="1"/>
        <end position="17"/>
    </location>
</feature>
<dbReference type="Gene3D" id="3.30.1330.40">
    <property type="entry name" value="RutC-like"/>
    <property type="match status" value="1"/>
</dbReference>
<dbReference type="GO" id="GO:0019239">
    <property type="term" value="F:deaminase activity"/>
    <property type="evidence" value="ECO:0007669"/>
    <property type="project" value="TreeGrafter"/>
</dbReference>
<sequence>MTGAALLFVAVASQAVAQDAGGYEKQSYNYSEWAKGRFSEVVTVKNPGRLLFLGGIGAEDEATTSGGAIKHVGDFGAQCRYAWDKIKRILEKQGGTLNDVIKATTFVTDIRSFPEAGKCRGEVFAGSTQPAGTFVAVSQLAWPGMMIEVDVIAATAK</sequence>
<dbReference type="GO" id="GO:0005829">
    <property type="term" value="C:cytosol"/>
    <property type="evidence" value="ECO:0007669"/>
    <property type="project" value="TreeGrafter"/>
</dbReference>
<reference evidence="3 4" key="1">
    <citation type="submission" date="2016-02" db="EMBL/GenBank/DDBJ databases">
        <title>Draft genome sequence of the strain BR 10247T Bradyrhizobium neotropicale isolated from nodules of Centrolobium paraense.</title>
        <authorList>
            <person name="Simoes-Araujo J.L."/>
            <person name="Barauna A.C."/>
            <person name="Silva K."/>
            <person name="Zilli J.E."/>
        </authorList>
    </citation>
    <scope>NUCLEOTIDE SEQUENCE [LARGE SCALE GENOMIC DNA]</scope>
    <source>
        <strain evidence="3 4">BR 10247</strain>
    </source>
</reference>
<proteinExistence type="inferred from homology"/>
<gene>
    <name evidence="3" type="ORF">AXW67_32195</name>
</gene>
<protein>
    <recommendedName>
        <fullName evidence="5">Enamine deaminase RidA</fullName>
    </recommendedName>
</protein>
<dbReference type="SUPFAM" id="SSF55298">
    <property type="entry name" value="YjgF-like"/>
    <property type="match status" value="1"/>
</dbReference>
<feature type="chain" id="PRO_5008054808" description="Enamine deaminase RidA" evidence="2">
    <location>
        <begin position="18"/>
        <end position="157"/>
    </location>
</feature>
<dbReference type="AlphaFoldDB" id="A0A176YJF6"/>
<comment type="similarity">
    <text evidence="1">Belongs to the RutC family.</text>
</comment>
<evidence type="ECO:0000313" key="3">
    <source>
        <dbReference type="EMBL" id="OAF06432.1"/>
    </source>
</evidence>
<dbReference type="PANTHER" id="PTHR11803">
    <property type="entry name" value="2-IMINOBUTANOATE/2-IMINOPROPANOATE DEAMINASE RIDA"/>
    <property type="match status" value="1"/>
</dbReference>
<dbReference type="Pfam" id="PF01042">
    <property type="entry name" value="Ribonuc_L-PSP"/>
    <property type="match status" value="1"/>
</dbReference>
<keyword evidence="2" id="KW-0732">Signal</keyword>
<name>A0A176YJF6_9BRAD</name>
<dbReference type="EMBL" id="LSEF01000122">
    <property type="protein sequence ID" value="OAF06432.1"/>
    <property type="molecule type" value="Genomic_DNA"/>
</dbReference>
<dbReference type="InterPro" id="IPR035959">
    <property type="entry name" value="RutC-like_sf"/>
</dbReference>
<dbReference type="PANTHER" id="PTHR11803:SF58">
    <property type="entry name" value="PROTEIN HMF1-RELATED"/>
    <property type="match status" value="1"/>
</dbReference>